<dbReference type="GO" id="GO:0008270">
    <property type="term" value="F:zinc ion binding"/>
    <property type="evidence" value="ECO:0007669"/>
    <property type="project" value="InterPro"/>
</dbReference>
<dbReference type="GO" id="GO:0000981">
    <property type="term" value="F:DNA-binding transcription factor activity, RNA polymerase II-specific"/>
    <property type="evidence" value="ECO:0007669"/>
    <property type="project" value="InterPro"/>
</dbReference>
<feature type="domain" description="Zn(2)-C6 fungal-type" evidence="4">
    <location>
        <begin position="32"/>
        <end position="63"/>
    </location>
</feature>
<dbReference type="PROSITE" id="PS00463">
    <property type="entry name" value="ZN2_CY6_FUNGAL_1"/>
    <property type="match status" value="1"/>
</dbReference>
<dbReference type="GO" id="GO:0006351">
    <property type="term" value="P:DNA-templated transcription"/>
    <property type="evidence" value="ECO:0007669"/>
    <property type="project" value="InterPro"/>
</dbReference>
<evidence type="ECO:0000256" key="2">
    <source>
        <dbReference type="ARBA" id="ARBA00023242"/>
    </source>
</evidence>
<feature type="region of interest" description="Disordered" evidence="3">
    <location>
        <begin position="69"/>
        <end position="168"/>
    </location>
</feature>
<accession>A0A2T4C654</accession>
<evidence type="ECO:0000256" key="1">
    <source>
        <dbReference type="ARBA" id="ARBA00022723"/>
    </source>
</evidence>
<keyword evidence="2" id="KW-0539">Nucleus</keyword>
<dbReference type="AlphaFoldDB" id="A0A2T4C654"/>
<dbReference type="SMART" id="SM00066">
    <property type="entry name" value="GAL4"/>
    <property type="match status" value="1"/>
</dbReference>
<keyword evidence="6" id="KW-1185">Reference proteome</keyword>
<dbReference type="InterPro" id="IPR004507">
    <property type="entry name" value="UbiX-like"/>
</dbReference>
<dbReference type="Gene3D" id="4.10.240.10">
    <property type="entry name" value="Zn(2)-C6 fungal-type DNA-binding domain"/>
    <property type="match status" value="1"/>
</dbReference>
<dbReference type="PANTHER" id="PTHR43374:SF1">
    <property type="entry name" value="FLAVIN PRENYLTRANSFERASE PAD1, MITOCHONDRIAL"/>
    <property type="match status" value="1"/>
</dbReference>
<dbReference type="InterPro" id="IPR036864">
    <property type="entry name" value="Zn2-C6_fun-type_DNA-bd_sf"/>
</dbReference>
<evidence type="ECO:0000313" key="5">
    <source>
        <dbReference type="EMBL" id="PTB77057.1"/>
    </source>
</evidence>
<dbReference type="CDD" id="cd00067">
    <property type="entry name" value="GAL4"/>
    <property type="match status" value="1"/>
</dbReference>
<evidence type="ECO:0000259" key="4">
    <source>
        <dbReference type="PROSITE" id="PS50048"/>
    </source>
</evidence>
<dbReference type="EMBL" id="KZ679131">
    <property type="protein sequence ID" value="PTB77057.1"/>
    <property type="molecule type" value="Genomic_DNA"/>
</dbReference>
<dbReference type="STRING" id="983965.A0A2T4C654"/>
<dbReference type="SMART" id="SM00906">
    <property type="entry name" value="Fungal_trans"/>
    <property type="match status" value="1"/>
</dbReference>
<organism evidence="5 6">
    <name type="scientific">Trichoderma longibrachiatum ATCC 18648</name>
    <dbReference type="NCBI Taxonomy" id="983965"/>
    <lineage>
        <taxon>Eukaryota</taxon>
        <taxon>Fungi</taxon>
        <taxon>Dikarya</taxon>
        <taxon>Ascomycota</taxon>
        <taxon>Pezizomycotina</taxon>
        <taxon>Sordariomycetes</taxon>
        <taxon>Hypocreomycetidae</taxon>
        <taxon>Hypocreales</taxon>
        <taxon>Hypocreaceae</taxon>
        <taxon>Trichoderma</taxon>
    </lineage>
</organism>
<dbReference type="PANTHER" id="PTHR43374">
    <property type="entry name" value="FLAVIN PRENYLTRANSFERASE"/>
    <property type="match status" value="1"/>
</dbReference>
<keyword evidence="1" id="KW-0479">Metal-binding</keyword>
<protein>
    <submittedName>
        <fullName evidence="5">N-terminal binuclear Zn cluster-containing/DNA binding domain-containing protein</fullName>
    </submittedName>
</protein>
<proteinExistence type="predicted"/>
<gene>
    <name evidence="5" type="ORF">M440DRAFT_1241933</name>
</gene>
<name>A0A2T4C654_TRILO</name>
<dbReference type="CDD" id="cd12148">
    <property type="entry name" value="fungal_TF_MHR"/>
    <property type="match status" value="1"/>
</dbReference>
<dbReference type="GO" id="GO:0003677">
    <property type="term" value="F:DNA binding"/>
    <property type="evidence" value="ECO:0007669"/>
    <property type="project" value="InterPro"/>
</dbReference>
<dbReference type="InterPro" id="IPR007219">
    <property type="entry name" value="XnlR_reg_dom"/>
</dbReference>
<dbReference type="SUPFAM" id="SSF57701">
    <property type="entry name" value="Zn2/Cys6 DNA-binding domain"/>
    <property type="match status" value="1"/>
</dbReference>
<dbReference type="PROSITE" id="PS50048">
    <property type="entry name" value="ZN2_CY6_FUNGAL_2"/>
    <property type="match status" value="1"/>
</dbReference>
<evidence type="ECO:0000256" key="3">
    <source>
        <dbReference type="SAM" id="MobiDB-lite"/>
    </source>
</evidence>
<dbReference type="OrthoDB" id="1747771at2759"/>
<dbReference type="GO" id="GO:0016831">
    <property type="term" value="F:carboxy-lyase activity"/>
    <property type="evidence" value="ECO:0007669"/>
    <property type="project" value="TreeGrafter"/>
</dbReference>
<dbReference type="Proteomes" id="UP000240760">
    <property type="component" value="Unassembled WGS sequence"/>
</dbReference>
<dbReference type="Pfam" id="PF00172">
    <property type="entry name" value="Zn_clus"/>
    <property type="match status" value="1"/>
</dbReference>
<feature type="compositionally biased region" description="Polar residues" evidence="3">
    <location>
        <begin position="134"/>
        <end position="158"/>
    </location>
</feature>
<sequence length="751" mass="83497">MDLQHRQHPEPSPRQVEIDHVLRLRRLSQARSCYPCRQRKVKCNHEHPCQTCQKRGHPEICSYEVGVSPEKRRGRRVKGPAAAAVPSRAGRGRETSGGDSEQEPRLGSSRRPRQRQSRAVGTASNGPELEPSVTPAQNTADCPSSLISPQTSHSTPFRRQQDTEATDWQSVRKEIYQGGSSVLTLLHGSADSPAVEMRRKAGPVLGLHNTLEFYPFMKLKTLQERWAALLKLIPQRQEVLRYVCYSTFPMYLDLTVTARYFPSHGATIYSLNPVFLDPDDLESAFCDYLSALDAGELRSPDMVSSKWVSKAWTSRIALLLAALATSAHYSVMQSPKKRAENSLDFLQRSFDALCLANYVLHPSLDALQTLLIIGAVLQDVGQSDGAWVMMGTTVRVAQALGLHLQSVSEQSEEGAKRKRTLWDTVCRQDCLLSLCHGRPHIASRQSLATRKILSNPNRPLNFAETLYGMVSVCTGILELEKPSCESSMKLLAELDEYLSRASPYLQGREKCANIQQRYEALTVQVQLSWTASFLCRPVLTTSAVVSSNQADAVRRLKARAKESLMNTAKAFIEFQALSNIPIRTWSMIHAVLSATILLCLWEETRCDQESRDVLQRVIEIFSRAAQADDETGMMVDASGTNHWLSMNHTRALVALQAALQKAPAFDTSPPSPPERQQAENLVPQSEVLPRMQDAAAVDSMIESAMGYDFTALLGDGLVTDGSMNSWDMSGLSPLMYLDSIMKAPYEAVDEF</sequence>
<reference evidence="5 6" key="1">
    <citation type="submission" date="2016-07" db="EMBL/GenBank/DDBJ databases">
        <title>Multiple horizontal gene transfer events from other fungi enriched the ability of initially mycotrophic Trichoderma (Ascomycota) to feed on dead plant biomass.</title>
        <authorList>
            <consortium name="DOE Joint Genome Institute"/>
            <person name="Aerts A."/>
            <person name="Atanasova L."/>
            <person name="Chenthamara K."/>
            <person name="Zhang J."/>
            <person name="Grujic M."/>
            <person name="Henrissat B."/>
            <person name="Kuo A."/>
            <person name="Salamov A."/>
            <person name="Lipzen A."/>
            <person name="Labutti K."/>
            <person name="Barry K."/>
            <person name="Miao Y."/>
            <person name="Rahimi M.J."/>
            <person name="Shen Q."/>
            <person name="Grigoriev I.V."/>
            <person name="Kubicek C.P."/>
            <person name="Druzhinina I.S."/>
        </authorList>
    </citation>
    <scope>NUCLEOTIDE SEQUENCE [LARGE SCALE GENOMIC DNA]</scope>
    <source>
        <strain evidence="5 6">ATCC 18648</strain>
    </source>
</reference>
<evidence type="ECO:0000313" key="6">
    <source>
        <dbReference type="Proteomes" id="UP000240760"/>
    </source>
</evidence>
<dbReference type="Pfam" id="PF04082">
    <property type="entry name" value="Fungal_trans"/>
    <property type="match status" value="1"/>
</dbReference>
<dbReference type="InterPro" id="IPR001138">
    <property type="entry name" value="Zn2Cys6_DnaBD"/>
</dbReference>